<reference evidence="1 2" key="1">
    <citation type="submission" date="2024-04" db="EMBL/GenBank/DDBJ databases">
        <title>Tritrichomonas musculus Genome.</title>
        <authorList>
            <person name="Alves-Ferreira E."/>
            <person name="Grigg M."/>
            <person name="Lorenzi H."/>
            <person name="Galac M."/>
        </authorList>
    </citation>
    <scope>NUCLEOTIDE SEQUENCE [LARGE SCALE GENOMIC DNA]</scope>
    <source>
        <strain evidence="1 2">EAF2021</strain>
    </source>
</reference>
<keyword evidence="2" id="KW-1185">Reference proteome</keyword>
<accession>A0ABR2I703</accession>
<dbReference type="EMBL" id="JAPFFF010000019">
    <property type="protein sequence ID" value="KAK8858323.1"/>
    <property type="molecule type" value="Genomic_DNA"/>
</dbReference>
<dbReference type="Proteomes" id="UP001470230">
    <property type="component" value="Unassembled WGS sequence"/>
</dbReference>
<organism evidence="1 2">
    <name type="scientific">Tritrichomonas musculus</name>
    <dbReference type="NCBI Taxonomy" id="1915356"/>
    <lineage>
        <taxon>Eukaryota</taxon>
        <taxon>Metamonada</taxon>
        <taxon>Parabasalia</taxon>
        <taxon>Tritrichomonadida</taxon>
        <taxon>Tritrichomonadidae</taxon>
        <taxon>Tritrichomonas</taxon>
    </lineage>
</organism>
<comment type="caution">
    <text evidence="1">The sequence shown here is derived from an EMBL/GenBank/DDBJ whole genome shotgun (WGS) entry which is preliminary data.</text>
</comment>
<proteinExistence type="predicted"/>
<gene>
    <name evidence="1" type="ORF">M9Y10_013426</name>
</gene>
<protein>
    <submittedName>
        <fullName evidence="1">Uncharacterized protein</fullName>
    </submittedName>
</protein>
<name>A0ABR2I703_9EUKA</name>
<evidence type="ECO:0000313" key="1">
    <source>
        <dbReference type="EMBL" id="KAK8858323.1"/>
    </source>
</evidence>
<evidence type="ECO:0000313" key="2">
    <source>
        <dbReference type="Proteomes" id="UP001470230"/>
    </source>
</evidence>
<sequence>MEKDAHESLIKILNDLRAMCDLDVDVDGNYGYTKVENDLFKLLSNDVDNAMQLIDTLDFNKRNEKHILKFVPKLVSTFKTQDEQSRFIKFLEKLQNKYPGVNFSSTIFYAQLSVNT</sequence>